<feature type="domain" description="Peptidase S1" evidence="6">
    <location>
        <begin position="67"/>
        <end position="315"/>
    </location>
</feature>
<dbReference type="InterPro" id="IPR009003">
    <property type="entry name" value="Peptidase_S1_PA"/>
</dbReference>
<evidence type="ECO:0000256" key="5">
    <source>
        <dbReference type="SAM" id="SignalP"/>
    </source>
</evidence>
<dbReference type="PANTHER" id="PTHR24260:SF136">
    <property type="entry name" value="GH08193P-RELATED"/>
    <property type="match status" value="1"/>
</dbReference>
<dbReference type="InterPro" id="IPR001314">
    <property type="entry name" value="Peptidase_S1A"/>
</dbReference>
<dbReference type="AlphaFoldDB" id="A0A9J6BB30"/>
<evidence type="ECO:0000313" key="8">
    <source>
        <dbReference type="Proteomes" id="UP001107558"/>
    </source>
</evidence>
<evidence type="ECO:0000259" key="6">
    <source>
        <dbReference type="PROSITE" id="PS50240"/>
    </source>
</evidence>
<dbReference type="SUPFAM" id="SSF50494">
    <property type="entry name" value="Trypsin-like serine proteases"/>
    <property type="match status" value="1"/>
</dbReference>
<dbReference type="Gene3D" id="3.80.10.10">
    <property type="entry name" value="Ribonuclease Inhibitor"/>
    <property type="match status" value="1"/>
</dbReference>
<dbReference type="PANTHER" id="PTHR24260">
    <property type="match status" value="1"/>
</dbReference>
<dbReference type="PROSITE" id="PS50240">
    <property type="entry name" value="TRYPSIN_DOM"/>
    <property type="match status" value="1"/>
</dbReference>
<dbReference type="Proteomes" id="UP001107558">
    <property type="component" value="Chromosome 4"/>
</dbReference>
<keyword evidence="2" id="KW-0677">Repeat</keyword>
<accession>A0A9J6BB30</accession>
<keyword evidence="5" id="KW-0732">Signal</keyword>
<sequence length="570" mass="65445">MIFLQLTLLIFLSMTQLAQSQWVRLSNFQNPSSSSHSMHSGQSRITKSVTVGRQQIEISQNRANPLSFGGDYVRRDEAPWLCPIFYERNENNLEYMCGSSLISSNFVLTAAHCVHSKQHLQPFFPPDVVVMCGIFDLTNLYDQNIQRIPAKTITVHPSWNYTSKRYDGDIALIELQQAMKFSRFVNRIALPPNEAIRPETEGFVIGYGESEFESSHEKKPRRIQIPTVGIEECYQNHPTISIIKSIDSFCAGRNGVVPCNGDSGSSFHIDYHSTNTIIGVVSVGIEGDNKKCNDKTFALFSDVTKYVDWIKMTVQSGYVLADEDSGQLFDDDDVEETWKPNETFCEYVEEAGYRCTLRNVRSTTKDVKITKVNRQHLESRNDGDVEKVWIIEQQAVYIPEMSLITKLFPRVRDLRIWNSGLKYIERRKIGIFTRVRVLDFFQNKIEVIPSDAFDDMPQLEELKILNNRVKHLPENLFKKLKNLIYFFAEYNEIEELPRKLFEGTKIAVINLKGNQLKKINVDFTMLPNVNNIDLDGNICINRCLGHYCGKMSVAELQREINEKCCGENSM</sequence>
<dbReference type="FunFam" id="2.40.10.10:FF:000068">
    <property type="entry name" value="transmembrane protease serine 2"/>
    <property type="match status" value="1"/>
</dbReference>
<dbReference type="PROSITE" id="PS00134">
    <property type="entry name" value="TRYPSIN_HIS"/>
    <property type="match status" value="1"/>
</dbReference>
<dbReference type="InterPro" id="IPR032675">
    <property type="entry name" value="LRR_dom_sf"/>
</dbReference>
<gene>
    <name evidence="7" type="ORF">PVAND_014905</name>
</gene>
<dbReference type="InterPro" id="IPR051333">
    <property type="entry name" value="CLIP_Serine_Protease"/>
</dbReference>
<dbReference type="SMART" id="SM00369">
    <property type="entry name" value="LRR_TYP"/>
    <property type="match status" value="3"/>
</dbReference>
<dbReference type="EMBL" id="JADBJN010000004">
    <property type="protein sequence ID" value="KAG5666898.1"/>
    <property type="molecule type" value="Genomic_DNA"/>
</dbReference>
<evidence type="ECO:0000256" key="2">
    <source>
        <dbReference type="ARBA" id="ARBA00022737"/>
    </source>
</evidence>
<dbReference type="InterPro" id="IPR003591">
    <property type="entry name" value="Leu-rich_rpt_typical-subtyp"/>
</dbReference>
<protein>
    <recommendedName>
        <fullName evidence="6">Peptidase S1 domain-containing protein</fullName>
    </recommendedName>
</protein>
<dbReference type="InterPro" id="IPR018114">
    <property type="entry name" value="TRYPSIN_HIS"/>
</dbReference>
<evidence type="ECO:0000256" key="1">
    <source>
        <dbReference type="ARBA" id="ARBA00022614"/>
    </source>
</evidence>
<dbReference type="SMART" id="SM00020">
    <property type="entry name" value="Tryp_SPc"/>
    <property type="match status" value="1"/>
</dbReference>
<reference evidence="7" key="1">
    <citation type="submission" date="2021-03" db="EMBL/GenBank/DDBJ databases">
        <title>Chromosome level genome of the anhydrobiotic midge Polypedilum vanderplanki.</title>
        <authorList>
            <person name="Yoshida Y."/>
            <person name="Kikawada T."/>
            <person name="Gusev O."/>
        </authorList>
    </citation>
    <scope>NUCLEOTIDE SEQUENCE</scope>
    <source>
        <strain evidence="7">NIAS01</strain>
        <tissue evidence="7">Whole body or cell culture</tissue>
    </source>
</reference>
<dbReference type="SUPFAM" id="SSF52058">
    <property type="entry name" value="L domain-like"/>
    <property type="match status" value="1"/>
</dbReference>
<comment type="similarity">
    <text evidence="4">Belongs to the peptidase S1 family. CLIP subfamily.</text>
</comment>
<dbReference type="OrthoDB" id="7215686at2759"/>
<evidence type="ECO:0000313" key="7">
    <source>
        <dbReference type="EMBL" id="KAG5666898.1"/>
    </source>
</evidence>
<name>A0A9J6BB30_POLVA</name>
<keyword evidence="3" id="KW-1015">Disulfide bond</keyword>
<dbReference type="Gene3D" id="2.40.10.10">
    <property type="entry name" value="Trypsin-like serine proteases"/>
    <property type="match status" value="1"/>
</dbReference>
<dbReference type="CDD" id="cd00190">
    <property type="entry name" value="Tryp_SPc"/>
    <property type="match status" value="1"/>
</dbReference>
<evidence type="ECO:0000256" key="4">
    <source>
        <dbReference type="ARBA" id="ARBA00024195"/>
    </source>
</evidence>
<dbReference type="InterPro" id="IPR001254">
    <property type="entry name" value="Trypsin_dom"/>
</dbReference>
<dbReference type="PRINTS" id="PR00722">
    <property type="entry name" value="CHYMOTRYPSIN"/>
</dbReference>
<evidence type="ECO:0000256" key="3">
    <source>
        <dbReference type="ARBA" id="ARBA00023157"/>
    </source>
</evidence>
<dbReference type="GO" id="GO:0006508">
    <property type="term" value="P:proteolysis"/>
    <property type="evidence" value="ECO:0007669"/>
    <property type="project" value="InterPro"/>
</dbReference>
<organism evidence="7 8">
    <name type="scientific">Polypedilum vanderplanki</name>
    <name type="common">Sleeping chironomid midge</name>
    <dbReference type="NCBI Taxonomy" id="319348"/>
    <lineage>
        <taxon>Eukaryota</taxon>
        <taxon>Metazoa</taxon>
        <taxon>Ecdysozoa</taxon>
        <taxon>Arthropoda</taxon>
        <taxon>Hexapoda</taxon>
        <taxon>Insecta</taxon>
        <taxon>Pterygota</taxon>
        <taxon>Neoptera</taxon>
        <taxon>Endopterygota</taxon>
        <taxon>Diptera</taxon>
        <taxon>Nematocera</taxon>
        <taxon>Chironomoidea</taxon>
        <taxon>Chironomidae</taxon>
        <taxon>Chironominae</taxon>
        <taxon>Polypedilum</taxon>
        <taxon>Polypedilum</taxon>
    </lineage>
</organism>
<feature type="signal peptide" evidence="5">
    <location>
        <begin position="1"/>
        <end position="20"/>
    </location>
</feature>
<feature type="chain" id="PRO_5039922480" description="Peptidase S1 domain-containing protein" evidence="5">
    <location>
        <begin position="21"/>
        <end position="570"/>
    </location>
</feature>
<dbReference type="Pfam" id="PF00089">
    <property type="entry name" value="Trypsin"/>
    <property type="match status" value="1"/>
</dbReference>
<proteinExistence type="inferred from homology"/>
<dbReference type="InterPro" id="IPR043504">
    <property type="entry name" value="Peptidase_S1_PA_chymotrypsin"/>
</dbReference>
<keyword evidence="8" id="KW-1185">Reference proteome</keyword>
<keyword evidence="1" id="KW-0433">Leucine-rich repeat</keyword>
<comment type="caution">
    <text evidence="7">The sequence shown here is derived from an EMBL/GenBank/DDBJ whole genome shotgun (WGS) entry which is preliminary data.</text>
</comment>
<dbReference type="GO" id="GO:0004252">
    <property type="term" value="F:serine-type endopeptidase activity"/>
    <property type="evidence" value="ECO:0007669"/>
    <property type="project" value="InterPro"/>
</dbReference>